<dbReference type="EMBL" id="OUUY01000141">
    <property type="protein sequence ID" value="SPQ02065.1"/>
    <property type="molecule type" value="Genomic_DNA"/>
</dbReference>
<protein>
    <recommendedName>
        <fullName evidence="4">Large ribosomal subunit protein bL17</fullName>
    </recommendedName>
</protein>
<evidence type="ECO:0000256" key="2">
    <source>
        <dbReference type="ARBA" id="ARBA00022980"/>
    </source>
</evidence>
<comment type="subunit">
    <text evidence="4">Part of the 50S ribosomal subunit. Contacts protein L32.</text>
</comment>
<dbReference type="GO" id="GO:0022625">
    <property type="term" value="C:cytosolic large ribosomal subunit"/>
    <property type="evidence" value="ECO:0007669"/>
    <property type="project" value="TreeGrafter"/>
</dbReference>
<keyword evidence="8" id="KW-1185">Reference proteome</keyword>
<dbReference type="Gene3D" id="3.90.1030.10">
    <property type="entry name" value="Ribosomal protein L17"/>
    <property type="match status" value="1"/>
</dbReference>
<name>A0A2U3QL33_9BACT</name>
<dbReference type="NCBIfam" id="TIGR00059">
    <property type="entry name" value="L17"/>
    <property type="match status" value="1"/>
</dbReference>
<comment type="similarity">
    <text evidence="1 4 5">Belongs to the bacterial ribosomal protein bL17 family.</text>
</comment>
<organism evidence="7 8">
    <name type="scientific">Candidatus Sulfobium mesophilum</name>
    <dbReference type="NCBI Taxonomy" id="2016548"/>
    <lineage>
        <taxon>Bacteria</taxon>
        <taxon>Pseudomonadati</taxon>
        <taxon>Nitrospirota</taxon>
        <taxon>Nitrospiria</taxon>
        <taxon>Nitrospirales</taxon>
        <taxon>Nitrospiraceae</taxon>
        <taxon>Candidatus Sulfobium</taxon>
    </lineage>
</organism>
<proteinExistence type="inferred from homology"/>
<evidence type="ECO:0000256" key="3">
    <source>
        <dbReference type="ARBA" id="ARBA00023274"/>
    </source>
</evidence>
<sequence length="151" mass="17170">MRHKVDGRLFGRPANQRKALLRGIVTALFEQQRIETTVAKAKEAKRIAERMITFGIKGDLHSKRQVLSYVTDRDIASKLFSEIAPRFQGRNGGYLRIVHTRQRLKDSAPMAILEFVDYEDIRQAKGKAKAEGKSEKTEKKTEKKADKQASA</sequence>
<dbReference type="InterPro" id="IPR000456">
    <property type="entry name" value="Ribosomal_bL17"/>
</dbReference>
<dbReference type="PANTHER" id="PTHR14413:SF16">
    <property type="entry name" value="LARGE RIBOSOMAL SUBUNIT PROTEIN BL17M"/>
    <property type="match status" value="1"/>
</dbReference>
<dbReference type="SUPFAM" id="SSF64263">
    <property type="entry name" value="Prokaryotic ribosomal protein L17"/>
    <property type="match status" value="1"/>
</dbReference>
<keyword evidence="3 4" id="KW-0687">Ribonucleoprotein</keyword>
<evidence type="ECO:0000256" key="6">
    <source>
        <dbReference type="SAM" id="MobiDB-lite"/>
    </source>
</evidence>
<dbReference type="OrthoDB" id="9809073at2"/>
<dbReference type="PANTHER" id="PTHR14413">
    <property type="entry name" value="RIBOSOMAL PROTEIN L17"/>
    <property type="match status" value="1"/>
</dbReference>
<reference evidence="8" key="1">
    <citation type="submission" date="2018-03" db="EMBL/GenBank/DDBJ databases">
        <authorList>
            <person name="Zecchin S."/>
        </authorList>
    </citation>
    <scope>NUCLEOTIDE SEQUENCE [LARGE SCALE GENOMIC DNA]</scope>
</reference>
<keyword evidence="2 4" id="KW-0689">Ribosomal protein</keyword>
<gene>
    <name evidence="4 7" type="primary">rplQ</name>
    <name evidence="7" type="ORF">NBG4_90009</name>
</gene>
<dbReference type="AlphaFoldDB" id="A0A2U3QL33"/>
<evidence type="ECO:0000256" key="4">
    <source>
        <dbReference type="HAMAP-Rule" id="MF_01368"/>
    </source>
</evidence>
<dbReference type="HAMAP" id="MF_01368">
    <property type="entry name" value="Ribosomal_bL17"/>
    <property type="match status" value="1"/>
</dbReference>
<accession>A0A2U3QL33</accession>
<dbReference type="Pfam" id="PF01196">
    <property type="entry name" value="Ribosomal_L17"/>
    <property type="match status" value="1"/>
</dbReference>
<feature type="region of interest" description="Disordered" evidence="6">
    <location>
        <begin position="125"/>
        <end position="151"/>
    </location>
</feature>
<dbReference type="GO" id="GO:0006412">
    <property type="term" value="P:translation"/>
    <property type="evidence" value="ECO:0007669"/>
    <property type="project" value="UniProtKB-UniRule"/>
</dbReference>
<dbReference type="Proteomes" id="UP000245125">
    <property type="component" value="Unassembled WGS sequence"/>
</dbReference>
<evidence type="ECO:0000256" key="1">
    <source>
        <dbReference type="ARBA" id="ARBA00008777"/>
    </source>
</evidence>
<evidence type="ECO:0000313" key="7">
    <source>
        <dbReference type="EMBL" id="SPQ02065.1"/>
    </source>
</evidence>
<dbReference type="GO" id="GO:0003735">
    <property type="term" value="F:structural constituent of ribosome"/>
    <property type="evidence" value="ECO:0007669"/>
    <property type="project" value="InterPro"/>
</dbReference>
<dbReference type="InterPro" id="IPR036373">
    <property type="entry name" value="Ribosomal_bL17_sf"/>
</dbReference>
<evidence type="ECO:0000256" key="5">
    <source>
        <dbReference type="RuleBase" id="RU000660"/>
    </source>
</evidence>
<evidence type="ECO:0000313" key="8">
    <source>
        <dbReference type="Proteomes" id="UP000245125"/>
    </source>
</evidence>